<name>A0AA35QBS5_9HYPO</name>
<keyword evidence="2" id="KW-1185">Reference proteome</keyword>
<protein>
    <submittedName>
        <fullName evidence="1">Uncharacterized protein</fullName>
    </submittedName>
</protein>
<proteinExistence type="predicted"/>
<reference evidence="1" key="1">
    <citation type="submission" date="2023-01" db="EMBL/GenBank/DDBJ databases">
        <authorList>
            <person name="Piombo E."/>
        </authorList>
    </citation>
    <scope>NUCLEOTIDE SEQUENCE</scope>
</reference>
<gene>
    <name evidence="1" type="ORF">CCHLO57077_00014412</name>
</gene>
<sequence>MAPFAHFPSEIIHYNFSFLSEPDLATAELAKSRLINNLRMILQRPELFAYISAVFLVGDEGFESSPSSLNSEFPPDLALERFITVMEKTQTPYIELWVES</sequence>
<dbReference type="EMBL" id="CABFNP030001307">
    <property type="protein sequence ID" value="CAI6099126.1"/>
    <property type="molecule type" value="Genomic_DNA"/>
</dbReference>
<evidence type="ECO:0000313" key="2">
    <source>
        <dbReference type="Proteomes" id="UP001160390"/>
    </source>
</evidence>
<dbReference type="AlphaFoldDB" id="A0AA35QBS5"/>
<evidence type="ECO:0000313" key="1">
    <source>
        <dbReference type="EMBL" id="CAI6099126.1"/>
    </source>
</evidence>
<dbReference type="Proteomes" id="UP001160390">
    <property type="component" value="Unassembled WGS sequence"/>
</dbReference>
<feature type="non-terminal residue" evidence="1">
    <location>
        <position position="100"/>
    </location>
</feature>
<comment type="caution">
    <text evidence="1">The sequence shown here is derived from an EMBL/GenBank/DDBJ whole genome shotgun (WGS) entry which is preliminary data.</text>
</comment>
<organism evidence="1 2">
    <name type="scientific">Clonostachys chloroleuca</name>
    <dbReference type="NCBI Taxonomy" id="1926264"/>
    <lineage>
        <taxon>Eukaryota</taxon>
        <taxon>Fungi</taxon>
        <taxon>Dikarya</taxon>
        <taxon>Ascomycota</taxon>
        <taxon>Pezizomycotina</taxon>
        <taxon>Sordariomycetes</taxon>
        <taxon>Hypocreomycetidae</taxon>
        <taxon>Hypocreales</taxon>
        <taxon>Bionectriaceae</taxon>
        <taxon>Clonostachys</taxon>
    </lineage>
</organism>
<accession>A0AA35QBS5</accession>